<dbReference type="Proteomes" id="UP000538666">
    <property type="component" value="Unassembled WGS sequence"/>
</dbReference>
<feature type="signal peptide" evidence="2">
    <location>
        <begin position="1"/>
        <end position="20"/>
    </location>
</feature>
<name>A0A841K5G9_9BACT</name>
<keyword evidence="4" id="KW-0378">Hydrolase</keyword>
<dbReference type="InterPro" id="IPR051463">
    <property type="entry name" value="Peptidase_U62_metallo"/>
</dbReference>
<keyword evidence="2" id="KW-0732">Signal</keyword>
<dbReference type="PANTHER" id="PTHR30624:SF0">
    <property type="entry name" value="METALLOPROTEASE SLR0863"/>
    <property type="match status" value="1"/>
</dbReference>
<dbReference type="EMBL" id="JACHEK010000007">
    <property type="protein sequence ID" value="MBB6145514.1"/>
    <property type="molecule type" value="Genomic_DNA"/>
</dbReference>
<organism evidence="4 5">
    <name type="scientific">Silvibacterium bohemicum</name>
    <dbReference type="NCBI Taxonomy" id="1577686"/>
    <lineage>
        <taxon>Bacteria</taxon>
        <taxon>Pseudomonadati</taxon>
        <taxon>Acidobacteriota</taxon>
        <taxon>Terriglobia</taxon>
        <taxon>Terriglobales</taxon>
        <taxon>Acidobacteriaceae</taxon>
        <taxon>Silvibacterium</taxon>
    </lineage>
</organism>
<dbReference type="AlphaFoldDB" id="A0A841K5G9"/>
<evidence type="ECO:0000313" key="5">
    <source>
        <dbReference type="Proteomes" id="UP000538666"/>
    </source>
</evidence>
<accession>A0A841K5G9</accession>
<dbReference type="GO" id="GO:0006508">
    <property type="term" value="P:proteolysis"/>
    <property type="evidence" value="ECO:0007669"/>
    <property type="project" value="UniProtKB-KW"/>
</dbReference>
<dbReference type="GO" id="GO:0008237">
    <property type="term" value="F:metallopeptidase activity"/>
    <property type="evidence" value="ECO:0007669"/>
    <property type="project" value="InterPro"/>
</dbReference>
<dbReference type="RefSeq" id="WP_050060584.1">
    <property type="nucleotide sequence ID" value="NZ_JACHEK010000007.1"/>
</dbReference>
<protein>
    <submittedName>
        <fullName evidence="4">Putative Zn-dependent protease</fullName>
    </submittedName>
</protein>
<keyword evidence="4" id="KW-0645">Protease</keyword>
<keyword evidence="5" id="KW-1185">Reference proteome</keyword>
<evidence type="ECO:0000256" key="1">
    <source>
        <dbReference type="ARBA" id="ARBA00005836"/>
    </source>
</evidence>
<dbReference type="SUPFAM" id="SSF111283">
    <property type="entry name" value="Putative modulator of DNA gyrase, PmbA/TldD"/>
    <property type="match status" value="1"/>
</dbReference>
<proteinExistence type="inferred from homology"/>
<evidence type="ECO:0000259" key="3">
    <source>
        <dbReference type="Pfam" id="PF19289"/>
    </source>
</evidence>
<feature type="chain" id="PRO_5032578908" evidence="2">
    <location>
        <begin position="21"/>
        <end position="559"/>
    </location>
</feature>
<reference evidence="4 5" key="1">
    <citation type="submission" date="2020-08" db="EMBL/GenBank/DDBJ databases">
        <title>Genomic Encyclopedia of Type Strains, Phase IV (KMG-IV): sequencing the most valuable type-strain genomes for metagenomic binning, comparative biology and taxonomic classification.</title>
        <authorList>
            <person name="Goeker M."/>
        </authorList>
    </citation>
    <scope>NUCLEOTIDE SEQUENCE [LARGE SCALE GENOMIC DNA]</scope>
    <source>
        <strain evidence="4 5">DSM 103733</strain>
    </source>
</reference>
<dbReference type="GO" id="GO:0005829">
    <property type="term" value="C:cytosol"/>
    <property type="evidence" value="ECO:0007669"/>
    <property type="project" value="TreeGrafter"/>
</dbReference>
<dbReference type="Pfam" id="PF19289">
    <property type="entry name" value="PmbA_TldD_3rd"/>
    <property type="match status" value="1"/>
</dbReference>
<dbReference type="PANTHER" id="PTHR30624">
    <property type="entry name" value="UNCHARACTERIZED PROTEIN TLDD AND PMBA"/>
    <property type="match status" value="1"/>
</dbReference>
<comment type="caution">
    <text evidence="4">The sequence shown here is derived from an EMBL/GenBank/DDBJ whole genome shotgun (WGS) entry which is preliminary data.</text>
</comment>
<sequence>MNSRMSLFGAALILSSLASAQQMAQQMTQQVSTSAADAQKDPVLKAMLAELDRSKQQLQLPGFEKPYFIEYRIDEIGEYKADASYGAFVGEQAFGRRIVRVTVRSGDYKLDSSGERGQGSLQIATTDNDPLALQYALWSATDTAYKAALNNYTAKQAALKSVQTPPQADDFSQEKAVVSIAPLAKSELDQNAWKQRIIEATGLYRNDSGAKDFAQEIETSEGSVQSRTRTEYLVNSEGAIVRKSMVEYRAEVTAQTQAADGMRLERSYGVTGLTPADLGTAERFRNGVIRILTGLHELRSAPVIGDEYHGPVLFAGNASARTFDDLFAHAVAARRPQLGSTARTVGPFASSYKTRVLPDFIKVVDDPGITEFKGKPVLGAYTIDDEGVPAQSVTLVDGGKLTNYLVGREPIRDFPNSNGHARAATAQPASPQIGVLQVEASETIPDDELMKKLVAMGKDQGLDSVYFVETISGASRPRTLYRIKVADGSRELVRGAELEDVNLRLLRSGILAAGSEPYVFNSFGEIPRTVIAPPLLFDDVTVKRAEQRNDKLPYYPPPD</sequence>
<feature type="domain" description="Metalloprotease TldD/E C-terminal" evidence="3">
    <location>
        <begin position="311"/>
        <end position="543"/>
    </location>
</feature>
<dbReference type="InterPro" id="IPR045569">
    <property type="entry name" value="Metalloprtase-TldD/E_C"/>
</dbReference>
<gene>
    <name evidence="4" type="ORF">HNQ77_003475</name>
</gene>
<dbReference type="InterPro" id="IPR036059">
    <property type="entry name" value="TldD/PmbA_sf"/>
</dbReference>
<comment type="similarity">
    <text evidence="1">Belongs to the peptidase U62 family.</text>
</comment>
<evidence type="ECO:0000313" key="4">
    <source>
        <dbReference type="EMBL" id="MBB6145514.1"/>
    </source>
</evidence>
<dbReference type="OrthoDB" id="104160at2"/>
<evidence type="ECO:0000256" key="2">
    <source>
        <dbReference type="SAM" id="SignalP"/>
    </source>
</evidence>